<feature type="compositionally biased region" description="Low complexity" evidence="1">
    <location>
        <begin position="15"/>
        <end position="24"/>
    </location>
</feature>
<proteinExistence type="predicted"/>
<evidence type="ECO:0008006" key="4">
    <source>
        <dbReference type="Google" id="ProtNLM"/>
    </source>
</evidence>
<reference evidence="2 3" key="1">
    <citation type="submission" date="2024-04" db="EMBL/GenBank/DDBJ databases">
        <authorList>
            <consortium name="Genoscope - CEA"/>
            <person name="William W."/>
        </authorList>
    </citation>
    <scope>NUCLEOTIDE SEQUENCE [LARGE SCALE GENOMIC DNA]</scope>
</reference>
<evidence type="ECO:0000256" key="1">
    <source>
        <dbReference type="SAM" id="MobiDB-lite"/>
    </source>
</evidence>
<dbReference type="AlphaFoldDB" id="A0AAV2HSQ0"/>
<evidence type="ECO:0000313" key="3">
    <source>
        <dbReference type="Proteomes" id="UP001497497"/>
    </source>
</evidence>
<dbReference type="PANTHER" id="PTHR16230:SF3">
    <property type="entry name" value="BIOGENESIS OF LYSOSOMAL ORGANELLES COMPLEX-1, SUBUNIT 4, CAPPUCCINO"/>
    <property type="match status" value="1"/>
</dbReference>
<accession>A0AAV2HSQ0</accession>
<sequence>MADPITNPVDLTLQSQSSVSSSVTDENERKSNKEITNEMATNFFKFLNFSVAKEENKFNDSVEMMLTKLDEFFSLVDMIRSDTSLCLTTTLPQIQDKCAQMEAIFDKIDKLEEFVGIVRECVALTEEKVAKAETDLGTVGGLVKKLTSLVSMKKTPVLASSKPKRPDFIPPKIYSTQDFFSHSQDDVPTAAAADFSAESTLDPS</sequence>
<dbReference type="EMBL" id="CAXITT010000232">
    <property type="protein sequence ID" value="CAL1536532.1"/>
    <property type="molecule type" value="Genomic_DNA"/>
</dbReference>
<dbReference type="Proteomes" id="UP001497497">
    <property type="component" value="Unassembled WGS sequence"/>
</dbReference>
<dbReference type="GO" id="GO:0031083">
    <property type="term" value="C:BLOC-1 complex"/>
    <property type="evidence" value="ECO:0007669"/>
    <property type="project" value="TreeGrafter"/>
</dbReference>
<keyword evidence="3" id="KW-1185">Reference proteome</keyword>
<protein>
    <recommendedName>
        <fullName evidence="4">Biogenesis of lysosome-related organelles complex 1 subunit 4</fullName>
    </recommendedName>
</protein>
<dbReference type="InterPro" id="IPR024857">
    <property type="entry name" value="Cappuccino"/>
</dbReference>
<dbReference type="PANTHER" id="PTHR16230">
    <property type="entry name" value="CAPPUCCINO"/>
    <property type="match status" value="1"/>
</dbReference>
<evidence type="ECO:0000313" key="2">
    <source>
        <dbReference type="EMBL" id="CAL1536532.1"/>
    </source>
</evidence>
<gene>
    <name evidence="2" type="ORF">GSLYS_00010445001</name>
</gene>
<organism evidence="2 3">
    <name type="scientific">Lymnaea stagnalis</name>
    <name type="common">Great pond snail</name>
    <name type="synonym">Helix stagnalis</name>
    <dbReference type="NCBI Taxonomy" id="6523"/>
    <lineage>
        <taxon>Eukaryota</taxon>
        <taxon>Metazoa</taxon>
        <taxon>Spiralia</taxon>
        <taxon>Lophotrochozoa</taxon>
        <taxon>Mollusca</taxon>
        <taxon>Gastropoda</taxon>
        <taxon>Heterobranchia</taxon>
        <taxon>Euthyneura</taxon>
        <taxon>Panpulmonata</taxon>
        <taxon>Hygrophila</taxon>
        <taxon>Lymnaeoidea</taxon>
        <taxon>Lymnaeidae</taxon>
        <taxon>Lymnaea</taxon>
    </lineage>
</organism>
<name>A0AAV2HSQ0_LYMST</name>
<comment type="caution">
    <text evidence="2">The sequence shown here is derived from an EMBL/GenBank/DDBJ whole genome shotgun (WGS) entry which is preliminary data.</text>
</comment>
<feature type="region of interest" description="Disordered" evidence="1">
    <location>
        <begin position="15"/>
        <end position="34"/>
    </location>
</feature>